<feature type="compositionally biased region" description="Acidic residues" evidence="1">
    <location>
        <begin position="165"/>
        <end position="186"/>
    </location>
</feature>
<dbReference type="AlphaFoldDB" id="A0A8H4KEL1"/>
<organism evidence="2 3">
    <name type="scientific">Fusarium austroafricanum</name>
    <dbReference type="NCBI Taxonomy" id="2364996"/>
    <lineage>
        <taxon>Eukaryota</taxon>
        <taxon>Fungi</taxon>
        <taxon>Dikarya</taxon>
        <taxon>Ascomycota</taxon>
        <taxon>Pezizomycotina</taxon>
        <taxon>Sordariomycetes</taxon>
        <taxon>Hypocreomycetidae</taxon>
        <taxon>Hypocreales</taxon>
        <taxon>Nectriaceae</taxon>
        <taxon>Fusarium</taxon>
        <taxon>Fusarium concolor species complex</taxon>
    </lineage>
</organism>
<gene>
    <name evidence="2" type="ORF">F53441_8238</name>
</gene>
<sequence length="451" mass="52568">MPPKESRNAQKRPHDGSDNSEPSAKSARTNDGQLPEEPGESSQTRNGSRKRRISRGPKGEVMMPQIMPHECAESNVIETIPMPSRWVMYFDAIPDRSLTLGSRRWWEDHGPWLDAHKKALKLSDANWKMRDEAMKQDDTVPDDEGADDWDFVCVSIPRVERGSLYDEDEEDEEDEESDDEEGENDNDPEKKKDEGEKPYNKLASLHPEWPWFFTMRGLDRYTWWEQGCLNRSQDDFGLYIYNDFSSYGMIELMENVFAQFSSVFKPTASYRDFWPEVEALALTLRGELLDYYVLGIDDYRRPVEMTQMVGYLILATIDALKKQDVFKPDSEIRNLGLVLFMLIRWGREALDYEISEESCSWIYKVIDLAEEAGIKFTAPHNFDTSFNEIMENRDGRAKQMKKWDNVKWPAKIKTYKSKHGRLGGHEFDITKFSKAKREEYTLGAIRSCWVM</sequence>
<dbReference type="OrthoDB" id="10037289at2759"/>
<feature type="region of interest" description="Disordered" evidence="1">
    <location>
        <begin position="163"/>
        <end position="196"/>
    </location>
</feature>
<feature type="region of interest" description="Disordered" evidence="1">
    <location>
        <begin position="1"/>
        <end position="64"/>
    </location>
</feature>
<accession>A0A8H4KEL1</accession>
<keyword evidence="3" id="KW-1185">Reference proteome</keyword>
<comment type="caution">
    <text evidence="2">The sequence shown here is derived from an EMBL/GenBank/DDBJ whole genome shotgun (WGS) entry which is preliminary data.</text>
</comment>
<protein>
    <submittedName>
        <fullName evidence="2">Amine oxidase (Flavin-containing)</fullName>
    </submittedName>
</protein>
<reference evidence="2" key="1">
    <citation type="submission" date="2020-01" db="EMBL/GenBank/DDBJ databases">
        <title>Identification and distribution of gene clusters putatively required for synthesis of sphingolipid metabolism inhibitors in phylogenetically diverse species of the filamentous fungus Fusarium.</title>
        <authorList>
            <person name="Kim H.-S."/>
            <person name="Busman M."/>
            <person name="Brown D.W."/>
            <person name="Divon H."/>
            <person name="Uhlig S."/>
            <person name="Proctor R.H."/>
        </authorList>
    </citation>
    <scope>NUCLEOTIDE SEQUENCE</scope>
    <source>
        <strain evidence="2">NRRL 53441</strain>
    </source>
</reference>
<evidence type="ECO:0000256" key="1">
    <source>
        <dbReference type="SAM" id="MobiDB-lite"/>
    </source>
</evidence>
<feature type="compositionally biased region" description="Polar residues" evidence="1">
    <location>
        <begin position="19"/>
        <end position="32"/>
    </location>
</feature>
<evidence type="ECO:0000313" key="3">
    <source>
        <dbReference type="Proteomes" id="UP000605986"/>
    </source>
</evidence>
<feature type="compositionally biased region" description="Basic and acidic residues" evidence="1">
    <location>
        <begin position="1"/>
        <end position="17"/>
    </location>
</feature>
<dbReference type="Proteomes" id="UP000605986">
    <property type="component" value="Unassembled WGS sequence"/>
</dbReference>
<proteinExistence type="predicted"/>
<name>A0A8H4KEL1_9HYPO</name>
<dbReference type="EMBL" id="JAADJG010000345">
    <property type="protein sequence ID" value="KAF4448339.1"/>
    <property type="molecule type" value="Genomic_DNA"/>
</dbReference>
<evidence type="ECO:0000313" key="2">
    <source>
        <dbReference type="EMBL" id="KAF4448339.1"/>
    </source>
</evidence>
<feature type="compositionally biased region" description="Basic and acidic residues" evidence="1">
    <location>
        <begin position="187"/>
        <end position="196"/>
    </location>
</feature>